<keyword evidence="3" id="KW-0804">Transcription</keyword>
<dbReference type="InterPro" id="IPR003313">
    <property type="entry name" value="AraC-bd"/>
</dbReference>
<dbReference type="SUPFAM" id="SSF51215">
    <property type="entry name" value="Regulatory protein AraC"/>
    <property type="match status" value="1"/>
</dbReference>
<dbReference type="PRINTS" id="PR00032">
    <property type="entry name" value="HTHARAC"/>
</dbReference>
<feature type="domain" description="HTH araC/xylS-type" evidence="4">
    <location>
        <begin position="187"/>
        <end position="285"/>
    </location>
</feature>
<organism evidence="5">
    <name type="scientific">Candidatus Moduliflexus flocculans</name>
    <dbReference type="NCBI Taxonomy" id="1499966"/>
    <lineage>
        <taxon>Bacteria</taxon>
        <taxon>Candidatus Moduliflexota</taxon>
        <taxon>Candidatus Moduliflexia</taxon>
        <taxon>Candidatus Moduliflexales</taxon>
        <taxon>Candidatus Moduliflexaceae</taxon>
    </lineage>
</organism>
<dbReference type="SMART" id="SM00342">
    <property type="entry name" value="HTH_ARAC"/>
    <property type="match status" value="1"/>
</dbReference>
<dbReference type="InterPro" id="IPR009057">
    <property type="entry name" value="Homeodomain-like_sf"/>
</dbReference>
<dbReference type="SUPFAM" id="SSF46689">
    <property type="entry name" value="Homeodomain-like"/>
    <property type="match status" value="2"/>
</dbReference>
<dbReference type="STRING" id="1499966.U14_04790"/>
<dbReference type="Gene3D" id="1.10.10.60">
    <property type="entry name" value="Homeodomain-like"/>
    <property type="match status" value="2"/>
</dbReference>
<dbReference type="PROSITE" id="PS01124">
    <property type="entry name" value="HTH_ARAC_FAMILY_2"/>
    <property type="match status" value="1"/>
</dbReference>
<evidence type="ECO:0000256" key="2">
    <source>
        <dbReference type="ARBA" id="ARBA00023125"/>
    </source>
</evidence>
<evidence type="ECO:0000313" key="5">
    <source>
        <dbReference type="EMBL" id="GAK53525.1"/>
    </source>
</evidence>
<dbReference type="HOGENOM" id="CLU_000445_88_6_0"/>
<reference evidence="5" key="1">
    <citation type="journal article" date="2015" name="PeerJ">
        <title>First genomic representation of candidate bacterial phylum KSB3 points to enhanced environmental sensing as a trigger of wastewater bulking.</title>
        <authorList>
            <person name="Sekiguchi Y."/>
            <person name="Ohashi A."/>
            <person name="Parks D.H."/>
            <person name="Yamauchi T."/>
            <person name="Tyson G.W."/>
            <person name="Hugenholtz P."/>
        </authorList>
    </citation>
    <scope>NUCLEOTIDE SEQUENCE [LARGE SCALE GENOMIC DNA]</scope>
</reference>
<protein>
    <submittedName>
        <fullName evidence="5">Transcriptional regulator, AraC family</fullName>
    </submittedName>
</protein>
<dbReference type="InterPro" id="IPR020449">
    <property type="entry name" value="Tscrpt_reg_AraC-type_HTH"/>
</dbReference>
<proteinExistence type="predicted"/>
<dbReference type="AlphaFoldDB" id="A0A0S6W157"/>
<dbReference type="Pfam" id="PF02311">
    <property type="entry name" value="AraC_binding"/>
    <property type="match status" value="1"/>
</dbReference>
<keyword evidence="2" id="KW-0238">DNA-binding</keyword>
<name>A0A0S6W157_9BACT</name>
<dbReference type="Proteomes" id="UP000030700">
    <property type="component" value="Unassembled WGS sequence"/>
</dbReference>
<evidence type="ECO:0000259" key="4">
    <source>
        <dbReference type="PROSITE" id="PS01124"/>
    </source>
</evidence>
<gene>
    <name evidence="5" type="ORF">U14_04790</name>
</gene>
<dbReference type="Pfam" id="PF12833">
    <property type="entry name" value="HTH_18"/>
    <property type="match status" value="1"/>
</dbReference>
<keyword evidence="6" id="KW-1185">Reference proteome</keyword>
<sequence>MKYDHFFFNDPTKWEHIWAYRPLPQHGENFPLLIQNAGYARWKPCASFSRKASTEFYVEYVCAGNVELTQNGNEYLINPHEIYLLRKGSEHYYRTGPAGFVVKRFAQIGGTSVDYYLRSLGLWGKEHIRPAQPRRFERLLKQATTLLSHSIDDQEHPEVTIQLSCLAYQFLLELSRTNQSTVPPMIDKALTFIHENLHRSLTRQEICDAVGISAAYFSRVFNQYMTCSPVTYFLEQKFNWTAQLLKTTSLSIKEISDRAGFESPLYFSAQFKKHFGVSPKQYREYEHFHTVRQSSPDFRPCE</sequence>
<dbReference type="PANTHER" id="PTHR43280:SF2">
    <property type="entry name" value="HTH-TYPE TRANSCRIPTIONAL REGULATOR EXSA"/>
    <property type="match status" value="1"/>
</dbReference>
<evidence type="ECO:0000313" key="6">
    <source>
        <dbReference type="Proteomes" id="UP000030700"/>
    </source>
</evidence>
<dbReference type="GO" id="GO:0043565">
    <property type="term" value="F:sequence-specific DNA binding"/>
    <property type="evidence" value="ECO:0007669"/>
    <property type="project" value="InterPro"/>
</dbReference>
<evidence type="ECO:0000256" key="3">
    <source>
        <dbReference type="ARBA" id="ARBA00023163"/>
    </source>
</evidence>
<dbReference type="PANTHER" id="PTHR43280">
    <property type="entry name" value="ARAC-FAMILY TRANSCRIPTIONAL REGULATOR"/>
    <property type="match status" value="1"/>
</dbReference>
<dbReference type="InterPro" id="IPR037923">
    <property type="entry name" value="HTH-like"/>
</dbReference>
<evidence type="ECO:0000256" key="1">
    <source>
        <dbReference type="ARBA" id="ARBA00023015"/>
    </source>
</evidence>
<dbReference type="InterPro" id="IPR018060">
    <property type="entry name" value="HTH_AraC"/>
</dbReference>
<dbReference type="EMBL" id="DF820459">
    <property type="protein sequence ID" value="GAK53525.1"/>
    <property type="molecule type" value="Genomic_DNA"/>
</dbReference>
<accession>A0A0S6W157</accession>
<dbReference type="GO" id="GO:0003700">
    <property type="term" value="F:DNA-binding transcription factor activity"/>
    <property type="evidence" value="ECO:0007669"/>
    <property type="project" value="InterPro"/>
</dbReference>
<keyword evidence="1" id="KW-0805">Transcription regulation</keyword>